<accession>A0ABQ6CLD3</accession>
<dbReference type="InterPro" id="IPR022789">
    <property type="entry name" value="ParD"/>
</dbReference>
<dbReference type="PANTHER" id="PTHR36582:SF2">
    <property type="entry name" value="ANTITOXIN PARD"/>
    <property type="match status" value="1"/>
</dbReference>
<dbReference type="EMBL" id="BSPC01000017">
    <property type="protein sequence ID" value="GLS19062.1"/>
    <property type="molecule type" value="Genomic_DNA"/>
</dbReference>
<keyword evidence="2" id="KW-1277">Toxin-antitoxin system</keyword>
<dbReference type="NCBIfam" id="TIGR02606">
    <property type="entry name" value="antidote_CC2985"/>
    <property type="match status" value="1"/>
</dbReference>
<comment type="similarity">
    <text evidence="1">Belongs to the ParD antitoxin family.</text>
</comment>
<dbReference type="PANTHER" id="PTHR36582">
    <property type="entry name" value="ANTITOXIN PARD"/>
    <property type="match status" value="1"/>
</dbReference>
<dbReference type="RefSeq" id="WP_284311937.1">
    <property type="nucleotide sequence ID" value="NZ_BSPC01000017.1"/>
</dbReference>
<evidence type="ECO:0000313" key="4">
    <source>
        <dbReference type="Proteomes" id="UP001156882"/>
    </source>
</evidence>
<dbReference type="Pfam" id="PF03693">
    <property type="entry name" value="ParD_antitoxin"/>
    <property type="match status" value="1"/>
</dbReference>
<dbReference type="SUPFAM" id="SSF47598">
    <property type="entry name" value="Ribbon-helix-helix"/>
    <property type="match status" value="1"/>
</dbReference>
<gene>
    <name evidence="3" type="ORF">GCM10007874_20790</name>
</gene>
<protein>
    <submittedName>
        <fullName evidence="3">Addiction module antitoxin</fullName>
    </submittedName>
</protein>
<sequence length="84" mass="9598">MARSFTLGEHFEHFIDAQLEEGRFNNASEIVRAGLRLLEEQTQLHQLRVSDIKRSIEESRSNGETVPADVVFDKIEAKLKGMAR</sequence>
<comment type="caution">
    <text evidence="3">The sequence shown here is derived from an EMBL/GenBank/DDBJ whole genome shotgun (WGS) entry which is preliminary data.</text>
</comment>
<dbReference type="Gene3D" id="6.10.10.120">
    <property type="entry name" value="Antitoxin ParD1-like"/>
    <property type="match status" value="1"/>
</dbReference>
<dbReference type="InterPro" id="IPR010985">
    <property type="entry name" value="Ribbon_hlx_hlx"/>
</dbReference>
<organism evidence="3 4">
    <name type="scientific">Labrys miyagiensis</name>
    <dbReference type="NCBI Taxonomy" id="346912"/>
    <lineage>
        <taxon>Bacteria</taxon>
        <taxon>Pseudomonadati</taxon>
        <taxon>Pseudomonadota</taxon>
        <taxon>Alphaproteobacteria</taxon>
        <taxon>Hyphomicrobiales</taxon>
        <taxon>Xanthobacteraceae</taxon>
        <taxon>Labrys</taxon>
    </lineage>
</organism>
<keyword evidence="4" id="KW-1185">Reference proteome</keyword>
<dbReference type="InterPro" id="IPR038296">
    <property type="entry name" value="ParD_sf"/>
</dbReference>
<reference evidence="4" key="1">
    <citation type="journal article" date="2019" name="Int. J. Syst. Evol. Microbiol.">
        <title>The Global Catalogue of Microorganisms (GCM) 10K type strain sequencing project: providing services to taxonomists for standard genome sequencing and annotation.</title>
        <authorList>
            <consortium name="The Broad Institute Genomics Platform"/>
            <consortium name="The Broad Institute Genome Sequencing Center for Infectious Disease"/>
            <person name="Wu L."/>
            <person name="Ma J."/>
        </authorList>
    </citation>
    <scope>NUCLEOTIDE SEQUENCE [LARGE SCALE GENOMIC DNA]</scope>
    <source>
        <strain evidence="4">NBRC 101365</strain>
    </source>
</reference>
<evidence type="ECO:0000256" key="2">
    <source>
        <dbReference type="ARBA" id="ARBA00022649"/>
    </source>
</evidence>
<dbReference type="Proteomes" id="UP001156882">
    <property type="component" value="Unassembled WGS sequence"/>
</dbReference>
<evidence type="ECO:0000313" key="3">
    <source>
        <dbReference type="EMBL" id="GLS19062.1"/>
    </source>
</evidence>
<proteinExistence type="inferred from homology"/>
<evidence type="ECO:0000256" key="1">
    <source>
        <dbReference type="ARBA" id="ARBA00008580"/>
    </source>
</evidence>
<name>A0ABQ6CLD3_9HYPH</name>